<keyword evidence="6" id="KW-0762">Sugar transport</keyword>
<dbReference type="SUPFAM" id="SSF55594">
    <property type="entry name" value="HPr-like"/>
    <property type="match status" value="1"/>
</dbReference>
<dbReference type="InterPro" id="IPR000032">
    <property type="entry name" value="HPr-like"/>
</dbReference>
<name>W4SJA1_9XANT</name>
<organism evidence="11 12">
    <name type="scientific">Xanthomonas arboricola pv. pruni MAFF 301420</name>
    <dbReference type="NCBI Taxonomy" id="1418095"/>
    <lineage>
        <taxon>Bacteria</taxon>
        <taxon>Pseudomonadati</taxon>
        <taxon>Pseudomonadota</taxon>
        <taxon>Gammaproteobacteria</taxon>
        <taxon>Lysobacterales</taxon>
        <taxon>Lysobacteraceae</taxon>
        <taxon>Xanthomonas</taxon>
    </lineage>
</organism>
<dbReference type="InterPro" id="IPR035895">
    <property type="entry name" value="HPr-like_sf"/>
</dbReference>
<evidence type="ECO:0000313" key="12">
    <source>
        <dbReference type="Proteomes" id="UP000019084"/>
    </source>
</evidence>
<keyword evidence="4" id="KW-0813">Transport</keyword>
<feature type="domain" description="HPr" evidence="10">
    <location>
        <begin position="57"/>
        <end position="149"/>
    </location>
</feature>
<dbReference type="GO" id="GO:0009401">
    <property type="term" value="P:phosphoenolpyruvate-dependent sugar phosphotransferase system"/>
    <property type="evidence" value="ECO:0007669"/>
    <property type="project" value="UniProtKB-KW"/>
</dbReference>
<dbReference type="Pfam" id="PF00381">
    <property type="entry name" value="PTS-HPr"/>
    <property type="match status" value="1"/>
</dbReference>
<dbReference type="PANTHER" id="PTHR33705:SF1">
    <property type="entry name" value="PHOSPHOCARRIER PROTEIN HPR"/>
    <property type="match status" value="1"/>
</dbReference>
<dbReference type="InterPro" id="IPR002114">
    <property type="entry name" value="PTS_HPr_Ser_P_site"/>
</dbReference>
<feature type="compositionally biased region" description="Low complexity" evidence="9">
    <location>
        <begin position="170"/>
        <end position="184"/>
    </location>
</feature>
<evidence type="ECO:0000256" key="9">
    <source>
        <dbReference type="SAM" id="MobiDB-lite"/>
    </source>
</evidence>
<dbReference type="PANTHER" id="PTHR33705">
    <property type="entry name" value="PHOSPHOCARRIER PROTEIN HPR"/>
    <property type="match status" value="1"/>
</dbReference>
<dbReference type="AlphaFoldDB" id="W4SJA1"/>
<evidence type="ECO:0000256" key="8">
    <source>
        <dbReference type="ARBA" id="ARBA00033055"/>
    </source>
</evidence>
<proteinExistence type="predicted"/>
<feature type="non-terminal residue" evidence="11">
    <location>
        <position position="1"/>
    </location>
</feature>
<evidence type="ECO:0000256" key="4">
    <source>
        <dbReference type="ARBA" id="ARBA00022448"/>
    </source>
</evidence>
<comment type="function">
    <text evidence="1">General (non sugar-specific) component of the phosphoenolpyruvate-dependent sugar phosphotransferase system (sugar PTS). This major carbohydrate active-transport system catalyzes the phosphorylation of incoming sugar substrates concomitantly with their translocation across the cell membrane. The phosphoryl group from phosphoenolpyruvate (PEP) is transferred to the phosphoryl carrier protein HPr by enzyme I. Phospho-HPr then transfers it to the PTS EIIA domain.</text>
</comment>
<evidence type="ECO:0000256" key="3">
    <source>
        <dbReference type="ARBA" id="ARBA00020422"/>
    </source>
</evidence>
<dbReference type="Gene3D" id="3.30.1340.10">
    <property type="entry name" value="HPr-like"/>
    <property type="match status" value="1"/>
</dbReference>
<evidence type="ECO:0000256" key="7">
    <source>
        <dbReference type="ARBA" id="ARBA00022683"/>
    </source>
</evidence>
<reference evidence="11 12" key="1">
    <citation type="submission" date="2014-01" db="EMBL/GenBank/DDBJ databases">
        <title>Genome sequence and analysis of Xanthomonas arboricola pv. pruni.</title>
        <authorList>
            <person name="Fujikawa T."/>
            <person name="Nakazono-Nagaoka E."/>
        </authorList>
    </citation>
    <scope>NUCLEOTIDE SEQUENCE [LARGE SCALE GENOMIC DNA]</scope>
    <source>
        <strain evidence="12">MAFF 301420</strain>
    </source>
</reference>
<protein>
    <recommendedName>
        <fullName evidence="3">Phosphocarrier protein HPr</fullName>
    </recommendedName>
    <alternativeName>
        <fullName evidence="8">Histidine-containing protein</fullName>
    </alternativeName>
</protein>
<sequence length="205" mass="21874">AAQSDTHITLLRRLTRLIQDPAQLEALFTTDDPGVIVAALTGDRAPDTSAAPATDLAESFEWTIAYPSGLHARPATRWAETARGFSARAQVRAGDQAADAKSLVGLLQLGLRAGDSITVSAEGTDAGALLKRLRAVMDSLTAQEKADAERAAQRRAAPVVAGRHRRRSRPSSASAPARAWRSASCTGCARRRPRWPINRSAWAMA</sequence>
<gene>
    <name evidence="11" type="ORF">XPR_3077</name>
</gene>
<dbReference type="PROSITE" id="PS51350">
    <property type="entry name" value="PTS_HPR_DOM"/>
    <property type="match status" value="1"/>
</dbReference>
<comment type="subcellular location">
    <subcellularLocation>
        <location evidence="2">Cytoplasm</location>
    </subcellularLocation>
</comment>
<evidence type="ECO:0000256" key="6">
    <source>
        <dbReference type="ARBA" id="ARBA00022597"/>
    </source>
</evidence>
<feature type="region of interest" description="Disordered" evidence="9">
    <location>
        <begin position="147"/>
        <end position="185"/>
    </location>
</feature>
<evidence type="ECO:0000256" key="5">
    <source>
        <dbReference type="ARBA" id="ARBA00022490"/>
    </source>
</evidence>
<dbReference type="GO" id="GO:0005737">
    <property type="term" value="C:cytoplasm"/>
    <property type="evidence" value="ECO:0007669"/>
    <property type="project" value="UniProtKB-SubCell"/>
</dbReference>
<evidence type="ECO:0000259" key="10">
    <source>
        <dbReference type="PROSITE" id="PS51350"/>
    </source>
</evidence>
<dbReference type="InterPro" id="IPR050399">
    <property type="entry name" value="HPr"/>
</dbReference>
<dbReference type="NCBIfam" id="TIGR01003">
    <property type="entry name" value="PTS_HPr_family"/>
    <property type="match status" value="1"/>
</dbReference>
<dbReference type="PRINTS" id="PR00107">
    <property type="entry name" value="PHOSPHOCPHPR"/>
</dbReference>
<dbReference type="PROSITE" id="PS00589">
    <property type="entry name" value="PTS_HPR_SER"/>
    <property type="match status" value="1"/>
</dbReference>
<evidence type="ECO:0000256" key="2">
    <source>
        <dbReference type="ARBA" id="ARBA00004496"/>
    </source>
</evidence>
<accession>W4SJA1</accession>
<evidence type="ECO:0000313" key="11">
    <source>
        <dbReference type="EMBL" id="GAE56442.1"/>
    </source>
</evidence>
<evidence type="ECO:0000256" key="1">
    <source>
        <dbReference type="ARBA" id="ARBA00003681"/>
    </source>
</evidence>
<dbReference type="PROSITE" id="PS00369">
    <property type="entry name" value="PTS_HPR_HIS"/>
    <property type="match status" value="1"/>
</dbReference>
<comment type="caution">
    <text evidence="11">The sequence shown here is derived from an EMBL/GenBank/DDBJ whole genome shotgun (WGS) entry which is preliminary data.</text>
</comment>
<feature type="non-terminal residue" evidence="11">
    <location>
        <position position="205"/>
    </location>
</feature>
<dbReference type="CDD" id="cd00367">
    <property type="entry name" value="PTS-HPr_like"/>
    <property type="match status" value="1"/>
</dbReference>
<keyword evidence="7" id="KW-0598">Phosphotransferase system</keyword>
<dbReference type="InterPro" id="IPR001020">
    <property type="entry name" value="PTS_HPr_His_P_site"/>
</dbReference>
<dbReference type="Proteomes" id="UP000019084">
    <property type="component" value="Unassembled WGS sequence"/>
</dbReference>
<dbReference type="EMBL" id="BAVC01000253">
    <property type="protein sequence ID" value="GAE56442.1"/>
    <property type="molecule type" value="Genomic_DNA"/>
</dbReference>
<keyword evidence="5" id="KW-0963">Cytoplasm</keyword>